<name>A0A4Y8WRY3_9PORP</name>
<dbReference type="PANTHER" id="PTHR34980:SF2">
    <property type="entry name" value="INNER MEMBRANE PROTEIN YHAH-RELATED"/>
    <property type="match status" value="1"/>
</dbReference>
<accession>A0A4Y8WRY3</accession>
<dbReference type="OrthoDB" id="9812349at2"/>
<gene>
    <name evidence="1" type="ORF">E4P47_00055</name>
</gene>
<protein>
    <submittedName>
        <fullName evidence="1">DUF805 domain-containing protein</fullName>
    </submittedName>
</protein>
<evidence type="ECO:0000313" key="2">
    <source>
        <dbReference type="Proteomes" id="UP000297225"/>
    </source>
</evidence>
<organism evidence="1 2">
    <name type="scientific">Porphyromonas levii</name>
    <dbReference type="NCBI Taxonomy" id="28114"/>
    <lineage>
        <taxon>Bacteria</taxon>
        <taxon>Pseudomonadati</taxon>
        <taxon>Bacteroidota</taxon>
        <taxon>Bacteroidia</taxon>
        <taxon>Bacteroidales</taxon>
        <taxon>Porphyromonadaceae</taxon>
        <taxon>Porphyromonas</taxon>
    </lineage>
</organism>
<dbReference type="Proteomes" id="UP000297225">
    <property type="component" value="Unassembled WGS sequence"/>
</dbReference>
<dbReference type="PANTHER" id="PTHR34980">
    <property type="entry name" value="INNER MEMBRANE PROTEIN-RELATED-RELATED"/>
    <property type="match status" value="1"/>
</dbReference>
<reference evidence="1 2" key="1">
    <citation type="submission" date="2019-03" db="EMBL/GenBank/DDBJ databases">
        <title>Porphyromonas levii Isolated from the Uterus of Dairy Cows.</title>
        <authorList>
            <person name="Francis A.M."/>
        </authorList>
    </citation>
    <scope>NUCLEOTIDE SEQUENCE [LARGE SCALE GENOMIC DNA]</scope>
    <source>
        <strain evidence="1 2">AF5678</strain>
    </source>
</reference>
<dbReference type="InterPro" id="IPR008523">
    <property type="entry name" value="DUF805"/>
</dbReference>
<dbReference type="EMBL" id="SPNC01000001">
    <property type="protein sequence ID" value="TFH97507.1"/>
    <property type="molecule type" value="Genomic_DNA"/>
</dbReference>
<dbReference type="STRING" id="1122973.GCA_000379925_01040"/>
<dbReference type="AlphaFoldDB" id="A0A4Y8WRY3"/>
<keyword evidence="2" id="KW-1185">Reference proteome</keyword>
<proteinExistence type="predicted"/>
<dbReference type="RefSeq" id="WP_134848879.1">
    <property type="nucleotide sequence ID" value="NZ_CP197400.1"/>
</dbReference>
<evidence type="ECO:0000313" key="1">
    <source>
        <dbReference type="EMBL" id="TFH97507.1"/>
    </source>
</evidence>
<dbReference type="Pfam" id="PF05656">
    <property type="entry name" value="DUF805"/>
    <property type="match status" value="1"/>
</dbReference>
<comment type="caution">
    <text evidence="1">The sequence shown here is derived from an EMBL/GenBank/DDBJ whole genome shotgun (WGS) entry which is preliminary data.</text>
</comment>
<dbReference type="GO" id="GO:0005886">
    <property type="term" value="C:plasma membrane"/>
    <property type="evidence" value="ECO:0007669"/>
    <property type="project" value="TreeGrafter"/>
</dbReference>
<sequence length="146" mass="16233">MERSRMTFFQGVRSGFGGLFRFSGRARRMELFSFGLVVTIPWMAVMIWLLTLGEAVPQAVMAGLLGLYAFLMLAVLWRRYQDVGQEGYIVFVLYAALYGIAQDFGFEGAKLLQLMLTGIAGLALFKLMQDSHPAANAYGPSPKYQG</sequence>